<gene>
    <name evidence="1" type="ORF">KUTeg_018397</name>
</gene>
<organism evidence="1 2">
    <name type="scientific">Tegillarca granosa</name>
    <name type="common">Malaysian cockle</name>
    <name type="synonym">Anadara granosa</name>
    <dbReference type="NCBI Taxonomy" id="220873"/>
    <lineage>
        <taxon>Eukaryota</taxon>
        <taxon>Metazoa</taxon>
        <taxon>Spiralia</taxon>
        <taxon>Lophotrochozoa</taxon>
        <taxon>Mollusca</taxon>
        <taxon>Bivalvia</taxon>
        <taxon>Autobranchia</taxon>
        <taxon>Pteriomorphia</taxon>
        <taxon>Arcoida</taxon>
        <taxon>Arcoidea</taxon>
        <taxon>Arcidae</taxon>
        <taxon>Tegillarca</taxon>
    </lineage>
</organism>
<proteinExistence type="predicted"/>
<comment type="caution">
    <text evidence="1">The sequence shown here is derived from an EMBL/GenBank/DDBJ whole genome shotgun (WGS) entry which is preliminary data.</text>
</comment>
<reference evidence="1 2" key="1">
    <citation type="submission" date="2022-12" db="EMBL/GenBank/DDBJ databases">
        <title>Chromosome-level genome of Tegillarca granosa.</title>
        <authorList>
            <person name="Kim J."/>
        </authorList>
    </citation>
    <scope>NUCLEOTIDE SEQUENCE [LARGE SCALE GENOMIC DNA]</scope>
    <source>
        <strain evidence="1">Teg-2019</strain>
        <tissue evidence="1">Adductor muscle</tissue>
    </source>
</reference>
<keyword evidence="2" id="KW-1185">Reference proteome</keyword>
<name>A0ABQ9EJ69_TEGGR</name>
<protein>
    <submittedName>
        <fullName evidence="1">Uncharacterized protein</fullName>
    </submittedName>
</protein>
<sequence length="89" mass="10476">MVIIYEISCTENLRRMNKDGCLLYVHIQVKEKNEDMNKDIINISNVYVVCFHVAKIQIYYNNSGQVVTKLSVIIYRCLYQDSVQKILKN</sequence>
<evidence type="ECO:0000313" key="1">
    <source>
        <dbReference type="EMBL" id="KAJ8304814.1"/>
    </source>
</evidence>
<dbReference type="EMBL" id="JARBDR010000903">
    <property type="protein sequence ID" value="KAJ8304814.1"/>
    <property type="molecule type" value="Genomic_DNA"/>
</dbReference>
<evidence type="ECO:0000313" key="2">
    <source>
        <dbReference type="Proteomes" id="UP001217089"/>
    </source>
</evidence>
<dbReference type="Proteomes" id="UP001217089">
    <property type="component" value="Unassembled WGS sequence"/>
</dbReference>
<accession>A0ABQ9EJ69</accession>